<evidence type="ECO:0000313" key="2">
    <source>
        <dbReference type="Proteomes" id="UP000596660"/>
    </source>
</evidence>
<accession>A0A803N8M5</accession>
<sequence>MYEEKIDMYEEMAIVVGKDLAQGNFSKTFADIDVDASIESGQPSMTIDSVPSKRVRLRVVPHRAQGHIERGLELTKDRKWNTFQHNFKKWLVLPKKFQTINVMWRSFMTIL</sequence>
<dbReference type="Gramene" id="AUR62042208-RA">
    <property type="protein sequence ID" value="AUR62042208-RA:cds"/>
    <property type="gene ID" value="AUR62042208"/>
</dbReference>
<reference evidence="1" key="1">
    <citation type="journal article" date="2017" name="Nature">
        <title>The genome of Chenopodium quinoa.</title>
        <authorList>
            <person name="Jarvis D.E."/>
            <person name="Ho Y.S."/>
            <person name="Lightfoot D.J."/>
            <person name="Schmoeckel S.M."/>
            <person name="Li B."/>
            <person name="Borm T.J.A."/>
            <person name="Ohyanagi H."/>
            <person name="Mineta K."/>
            <person name="Michell C.T."/>
            <person name="Saber N."/>
            <person name="Kharbatia N.M."/>
            <person name="Rupper R.R."/>
            <person name="Sharp A.R."/>
            <person name="Dally N."/>
            <person name="Boughton B.A."/>
            <person name="Woo Y.H."/>
            <person name="Gao G."/>
            <person name="Schijlen E.G.W.M."/>
            <person name="Guo X."/>
            <person name="Momin A.A."/>
            <person name="Negrao S."/>
            <person name="Al-Babili S."/>
            <person name="Gehring C."/>
            <person name="Roessner U."/>
            <person name="Jung C."/>
            <person name="Murphy K."/>
            <person name="Arold S.T."/>
            <person name="Gojobori T."/>
            <person name="van der Linden C.G."/>
            <person name="van Loo E.N."/>
            <person name="Jellen E.N."/>
            <person name="Maughan P.J."/>
            <person name="Tester M."/>
        </authorList>
    </citation>
    <scope>NUCLEOTIDE SEQUENCE [LARGE SCALE GENOMIC DNA]</scope>
    <source>
        <strain evidence="1">cv. PI 614886</strain>
    </source>
</reference>
<dbReference type="AlphaFoldDB" id="A0A803N8M5"/>
<evidence type="ECO:0000313" key="1">
    <source>
        <dbReference type="EnsemblPlants" id="AUR62042208-RA:cds"/>
    </source>
</evidence>
<name>A0A803N8M5_CHEQI</name>
<organism evidence="1 2">
    <name type="scientific">Chenopodium quinoa</name>
    <name type="common">Quinoa</name>
    <dbReference type="NCBI Taxonomy" id="63459"/>
    <lineage>
        <taxon>Eukaryota</taxon>
        <taxon>Viridiplantae</taxon>
        <taxon>Streptophyta</taxon>
        <taxon>Embryophyta</taxon>
        <taxon>Tracheophyta</taxon>
        <taxon>Spermatophyta</taxon>
        <taxon>Magnoliopsida</taxon>
        <taxon>eudicotyledons</taxon>
        <taxon>Gunneridae</taxon>
        <taxon>Pentapetalae</taxon>
        <taxon>Caryophyllales</taxon>
        <taxon>Chenopodiaceae</taxon>
        <taxon>Chenopodioideae</taxon>
        <taxon>Atripliceae</taxon>
        <taxon>Chenopodium</taxon>
    </lineage>
</organism>
<reference evidence="1" key="2">
    <citation type="submission" date="2021-03" db="UniProtKB">
        <authorList>
            <consortium name="EnsemblPlants"/>
        </authorList>
    </citation>
    <scope>IDENTIFICATION</scope>
</reference>
<dbReference type="EnsemblPlants" id="AUR62042208-RA">
    <property type="protein sequence ID" value="AUR62042208-RA:cds"/>
    <property type="gene ID" value="AUR62042208"/>
</dbReference>
<proteinExistence type="predicted"/>
<keyword evidence="2" id="KW-1185">Reference proteome</keyword>
<dbReference type="Proteomes" id="UP000596660">
    <property type="component" value="Unplaced"/>
</dbReference>
<protein>
    <submittedName>
        <fullName evidence="1">Uncharacterized protein</fullName>
    </submittedName>
</protein>